<feature type="domain" description="Carbamoyltransferase" evidence="3">
    <location>
        <begin position="263"/>
        <end position="600"/>
    </location>
</feature>
<name>G4MCL2_9BURK</name>
<protein>
    <submittedName>
        <fullName evidence="5">Nodulation protein nolO</fullName>
    </submittedName>
</protein>
<dbReference type="Pfam" id="PF16861">
    <property type="entry name" value="Carbam_trans_C"/>
    <property type="match status" value="1"/>
</dbReference>
<comment type="caution">
    <text evidence="5">The sequence shown here is derived from an EMBL/GenBank/DDBJ whole genome shotgun (WGS) entry which is preliminary data.</text>
</comment>
<sequence length="847" mass="94119">MSNGKRYSDVLEDNLSDTEVLNFGLSGSGTDQQYLIYREFAQKIEFDAVVISVLVENIQRNVVKHREWADREGAALYVPKPWFELANSGAIALQGVPVPQPFHREADQPAPDAGGLLSKARKMVNGIGPEFRDKVQKLTRFQPLPEYDSADSHAWKLLRAILLHWIAEVKVSVMIAVLPVCQYVEKIASYANVRKRFDELAAECGAPVHHIVDDLWKFGDEERRGFRFRGDVVYDAARASGRRRGHGSLPSTSHWITIMTRYVLGISAFYHDSAAAILKDGEIIAAAQEERFTRKRHDAGFPAGAINNYCLEEAEIDGSDLTAIAFYDDPALTADRIIRSSIAFAPESQAFFTKAVKSFFGVKPYFKEQIREMLACADVPIYFSRHHYSHAASAFFPSPFEEAAVLCVDGVGEWSTTSLAFGSGSKLDILKEIRYPHSLGLLYSAFTFYCGFKVNSGEYKLMGLAPYGKPVYADKIRQHLIDIKADGSFRLNLDYFDFHRGLMLTNDRFHALFGGAPRTPETRIARREMDLAASIQAVTEEVMIKLCHGLKKLTGATRLCLAGGVALNCVANGKILREGIFDEIWIQPAAGDAGGAIGAAYLTDFNVLGGERREVVPQSDSQSGSFIGPAYRDDEILSFMQRQGAVWHKLPEGEEGAKQVASILAQGMEFGPRSLGARSILGDPRAADTQSRMNLKIKFRESFRPFAPIVLKERASDYFDIDVDSPYMLLVAPVKEARRVTPKEVADPEDMLEIVNAVRSDVPAITHVDYSARVQTVTQDVNPRMFSVLRAFDELPGARQHIVQRARRADRVHARGRLSLLHENGDRRASAGGLHPLSRGAGRRRNG</sequence>
<feature type="region of interest" description="Disordered" evidence="2">
    <location>
        <begin position="820"/>
        <end position="847"/>
    </location>
</feature>
<dbReference type="InterPro" id="IPR051338">
    <property type="entry name" value="NodU/CmcH_Carbamoyltrnsfr"/>
</dbReference>
<dbReference type="BioCyc" id="CBUR1055526:G10QW-1247-MONOMER"/>
<dbReference type="InterPro" id="IPR043129">
    <property type="entry name" value="ATPase_NBD"/>
</dbReference>
<evidence type="ECO:0000313" key="5">
    <source>
        <dbReference type="EMBL" id="CCD38891.1"/>
    </source>
</evidence>
<evidence type="ECO:0000313" key="6">
    <source>
        <dbReference type="Proteomes" id="UP000003511"/>
    </source>
</evidence>
<dbReference type="Gene3D" id="3.30.420.40">
    <property type="match status" value="2"/>
</dbReference>
<dbReference type="InterPro" id="IPR031730">
    <property type="entry name" value="Carbam_trans_C"/>
</dbReference>
<dbReference type="EMBL" id="CAFE01000196">
    <property type="protein sequence ID" value="CCD38891.1"/>
    <property type="molecule type" value="Genomic_DNA"/>
</dbReference>
<evidence type="ECO:0000256" key="2">
    <source>
        <dbReference type="SAM" id="MobiDB-lite"/>
    </source>
</evidence>
<reference evidence="5 6" key="2">
    <citation type="submission" date="2011-10" db="EMBL/GenBank/DDBJ databases">
        <title>Draft genome sequence of Candidatus Burkholderia kirkii.</title>
        <authorList>
            <person name="Carlier A.L."/>
            <person name="Eberl L."/>
        </authorList>
    </citation>
    <scope>NUCLEOTIDE SEQUENCE [LARGE SCALE GENOMIC DNA]</scope>
    <source>
        <strain evidence="5 6">UZHbot1</strain>
    </source>
</reference>
<dbReference type="HOGENOM" id="CLU_336410_0_0_4"/>
<reference evidence="5 6" key="1">
    <citation type="submission" date="2011-09" db="EMBL/GenBank/DDBJ databases">
        <authorList>
            <person name="Carlier A."/>
        </authorList>
    </citation>
    <scope>NUCLEOTIDE SEQUENCE [LARGE SCALE GENOMIC DNA]</scope>
    <source>
        <strain evidence="5 6">UZHbot1</strain>
    </source>
</reference>
<dbReference type="InterPro" id="IPR038152">
    <property type="entry name" value="Carbam_trans_C_sf"/>
</dbReference>
<evidence type="ECO:0000256" key="1">
    <source>
        <dbReference type="ARBA" id="ARBA00006129"/>
    </source>
</evidence>
<comment type="similarity">
    <text evidence="1">Belongs to the NodU/CmcH family.</text>
</comment>
<dbReference type="Proteomes" id="UP000003511">
    <property type="component" value="Unassembled WGS sequence"/>
</dbReference>
<gene>
    <name evidence="5" type="ORF">BKIR_c38_2422</name>
</gene>
<organism evidence="5 6">
    <name type="scientific">Candidatus Paraburkholderia kirkii UZHbot1</name>
    <dbReference type="NCBI Taxonomy" id="1055526"/>
    <lineage>
        <taxon>Bacteria</taxon>
        <taxon>Pseudomonadati</taxon>
        <taxon>Pseudomonadota</taxon>
        <taxon>Betaproteobacteria</taxon>
        <taxon>Burkholderiales</taxon>
        <taxon>Burkholderiaceae</taxon>
        <taxon>Paraburkholderia</taxon>
    </lineage>
</organism>
<dbReference type="Gene3D" id="3.90.870.20">
    <property type="entry name" value="Carbamoyltransferase, C-terminal domain"/>
    <property type="match status" value="1"/>
</dbReference>
<dbReference type="Pfam" id="PF02543">
    <property type="entry name" value="Carbam_trans_N"/>
    <property type="match status" value="1"/>
</dbReference>
<feature type="domain" description="Carbamoyltransferase C-terminal" evidence="4">
    <location>
        <begin position="658"/>
        <end position="797"/>
    </location>
</feature>
<dbReference type="PANTHER" id="PTHR34847:SF1">
    <property type="entry name" value="NODULATION PROTEIN U"/>
    <property type="match status" value="1"/>
</dbReference>
<dbReference type="InterPro" id="IPR003696">
    <property type="entry name" value="Carbtransf_dom"/>
</dbReference>
<keyword evidence="6" id="KW-1185">Reference proteome</keyword>
<proteinExistence type="inferred from homology"/>
<evidence type="ECO:0000259" key="3">
    <source>
        <dbReference type="Pfam" id="PF02543"/>
    </source>
</evidence>
<dbReference type="SUPFAM" id="SSF53067">
    <property type="entry name" value="Actin-like ATPase domain"/>
    <property type="match status" value="1"/>
</dbReference>
<dbReference type="GO" id="GO:0003824">
    <property type="term" value="F:catalytic activity"/>
    <property type="evidence" value="ECO:0007669"/>
    <property type="project" value="InterPro"/>
</dbReference>
<evidence type="ECO:0000259" key="4">
    <source>
        <dbReference type="Pfam" id="PF16861"/>
    </source>
</evidence>
<accession>G4MCL2</accession>
<dbReference type="AlphaFoldDB" id="G4MCL2"/>
<dbReference type="CDD" id="cd24098">
    <property type="entry name" value="ASKHA_NBD_TobZ_N"/>
    <property type="match status" value="1"/>
</dbReference>
<dbReference type="PANTHER" id="PTHR34847">
    <property type="entry name" value="NODULATION PROTEIN U"/>
    <property type="match status" value="1"/>
</dbReference>